<keyword evidence="3" id="KW-1185">Reference proteome</keyword>
<name>A0A835ZJ31_9STRA</name>
<dbReference type="AlphaFoldDB" id="A0A835ZJ31"/>
<protein>
    <submittedName>
        <fullName evidence="2">Uncharacterized protein</fullName>
    </submittedName>
</protein>
<sequence length="215" mass="22790">MSSRCDDWLDDFGQLEARWQGCHEAVKRAFDLWASNAAAWTASISDVAPDATPDLGAATTLQATIAALPKGRTTSGGSAERPGRQAYLNAEEALRVANEQLQAATQILQDMSKLADAAAAAAAALPPEEALDRDPHGCCLSPTDVAQALLSKLCMYQSECGVLQAIVGAATYDLPAETATRFSLCLELRPSIDDVEFARIAQAAQLSRELRASIP</sequence>
<comment type="caution">
    <text evidence="2">The sequence shown here is derived from an EMBL/GenBank/DDBJ whole genome shotgun (WGS) entry which is preliminary data.</text>
</comment>
<evidence type="ECO:0000313" key="3">
    <source>
        <dbReference type="Proteomes" id="UP000664859"/>
    </source>
</evidence>
<evidence type="ECO:0000256" key="1">
    <source>
        <dbReference type="SAM" id="Coils"/>
    </source>
</evidence>
<accession>A0A835ZJ31</accession>
<gene>
    <name evidence="2" type="ORF">JKP88DRAFT_284702</name>
</gene>
<dbReference type="EMBL" id="JAFCMP010000010">
    <property type="protein sequence ID" value="KAG5192155.1"/>
    <property type="molecule type" value="Genomic_DNA"/>
</dbReference>
<proteinExistence type="predicted"/>
<evidence type="ECO:0000313" key="2">
    <source>
        <dbReference type="EMBL" id="KAG5192155.1"/>
    </source>
</evidence>
<organism evidence="2 3">
    <name type="scientific">Tribonema minus</name>
    <dbReference type="NCBI Taxonomy" id="303371"/>
    <lineage>
        <taxon>Eukaryota</taxon>
        <taxon>Sar</taxon>
        <taxon>Stramenopiles</taxon>
        <taxon>Ochrophyta</taxon>
        <taxon>PX clade</taxon>
        <taxon>Xanthophyceae</taxon>
        <taxon>Tribonematales</taxon>
        <taxon>Tribonemataceae</taxon>
        <taxon>Tribonema</taxon>
    </lineage>
</organism>
<keyword evidence="1" id="KW-0175">Coiled coil</keyword>
<feature type="coiled-coil region" evidence="1">
    <location>
        <begin position="87"/>
        <end position="114"/>
    </location>
</feature>
<dbReference type="Proteomes" id="UP000664859">
    <property type="component" value="Unassembled WGS sequence"/>
</dbReference>
<reference evidence="2" key="1">
    <citation type="submission" date="2021-02" db="EMBL/GenBank/DDBJ databases">
        <title>First Annotated Genome of the Yellow-green Alga Tribonema minus.</title>
        <authorList>
            <person name="Mahan K.M."/>
        </authorList>
    </citation>
    <scope>NUCLEOTIDE SEQUENCE</scope>
    <source>
        <strain evidence="2">UTEX B ZZ1240</strain>
    </source>
</reference>